<dbReference type="EMBL" id="CP072110">
    <property type="protein sequence ID" value="QTH64294.1"/>
    <property type="molecule type" value="Genomic_DNA"/>
</dbReference>
<evidence type="ECO:0000313" key="8">
    <source>
        <dbReference type="Proteomes" id="UP000682739"/>
    </source>
</evidence>
<accession>A0A975DC90</accession>
<dbReference type="SUPFAM" id="SSF51445">
    <property type="entry name" value="(Trans)glycosidases"/>
    <property type="match status" value="1"/>
</dbReference>
<proteinExistence type="inferred from homology"/>
<evidence type="ECO:0000256" key="1">
    <source>
        <dbReference type="ARBA" id="ARBA00001231"/>
    </source>
</evidence>
<evidence type="ECO:0000256" key="4">
    <source>
        <dbReference type="ARBA" id="ARBA00022801"/>
    </source>
</evidence>
<comment type="catalytic activity">
    <reaction evidence="1">
        <text>Hydrolysis of terminal non-reducing N-acetyl-D-hexosamine residues in N-acetyl-beta-D-hexosaminides.</text>
        <dbReference type="EC" id="3.2.1.52"/>
    </reaction>
</comment>
<dbReference type="RefSeq" id="WP_208832349.1">
    <property type="nucleotide sequence ID" value="NZ_CP072110.1"/>
</dbReference>
<dbReference type="InterPro" id="IPR001764">
    <property type="entry name" value="Glyco_hydro_3_N"/>
</dbReference>
<protein>
    <recommendedName>
        <fullName evidence="3">beta-N-acetylhexosaminidase</fullName>
        <ecNumber evidence="3">3.2.1.52</ecNumber>
    </recommendedName>
</protein>
<dbReference type="PANTHER" id="PTHR30480:SF13">
    <property type="entry name" value="BETA-HEXOSAMINIDASE"/>
    <property type="match status" value="1"/>
</dbReference>
<reference evidence="7" key="1">
    <citation type="submission" date="2021-03" db="EMBL/GenBank/DDBJ databases">
        <title>Description of Psychrosphaera ytuae sp. nov. isolated from deep sea sediment of South China Sea.</title>
        <authorList>
            <person name="Zhang J."/>
            <person name="Xu X.-D."/>
        </authorList>
    </citation>
    <scope>NUCLEOTIDE SEQUENCE</scope>
    <source>
        <strain evidence="7">MTZ26</strain>
    </source>
</reference>
<dbReference type="GO" id="GO:0004563">
    <property type="term" value="F:beta-N-acetylhexosaminidase activity"/>
    <property type="evidence" value="ECO:0007669"/>
    <property type="project" value="UniProtKB-EC"/>
</dbReference>
<evidence type="ECO:0000256" key="2">
    <source>
        <dbReference type="ARBA" id="ARBA00005336"/>
    </source>
</evidence>
<dbReference type="InterPro" id="IPR036962">
    <property type="entry name" value="Glyco_hydro_3_N_sf"/>
</dbReference>
<dbReference type="Proteomes" id="UP000682739">
    <property type="component" value="Chromosome"/>
</dbReference>
<dbReference type="PANTHER" id="PTHR30480">
    <property type="entry name" value="BETA-HEXOSAMINIDASE-RELATED"/>
    <property type="match status" value="1"/>
</dbReference>
<sequence length="362" mass="40215">MTLQTQSLNKRSLFVCVASTELTDQEKKRISHPIVAGVILFSRNFENSEQLTNLTQQIRLANDNDLLIIVDNEGGRVQRFKKDGFTHLPSMLTLTDFIEENDLKEQEVLSDIGYLMASEVIEHGIDISLAPVLDINNGSDVIGDRAFSNSAFLAGKYASSFVLGMQEAGMASVGKHFPGHGSTKEDSHFHTPVDTRTLSELMDRDLIPFNHLTKGNLLKGIMPAHIQFTNICDQPVGYSKKWIDSILKQQMNFDGAVFSDDLAMVGASQTKGAEGITQLLSYKERALKATLAGCDFLLICNQPAMVDELLDSLESENLQDSKRQGQLIQQLKARKIDINRSKISLAKQRVTKIRESNTVKVD</sequence>
<dbReference type="KEGG" id="psym:J1N51_02070"/>
<dbReference type="InterPro" id="IPR017853">
    <property type="entry name" value="GH"/>
</dbReference>
<evidence type="ECO:0000256" key="5">
    <source>
        <dbReference type="ARBA" id="ARBA00023295"/>
    </source>
</evidence>
<dbReference type="Pfam" id="PF00933">
    <property type="entry name" value="Glyco_hydro_3"/>
    <property type="match status" value="1"/>
</dbReference>
<dbReference type="EC" id="3.2.1.52" evidence="3"/>
<dbReference type="InterPro" id="IPR050226">
    <property type="entry name" value="NagZ_Beta-hexosaminidase"/>
</dbReference>
<evidence type="ECO:0000259" key="6">
    <source>
        <dbReference type="Pfam" id="PF00933"/>
    </source>
</evidence>
<keyword evidence="4 7" id="KW-0378">Hydrolase</keyword>
<dbReference type="NCBIfam" id="NF003740">
    <property type="entry name" value="PRK05337.1"/>
    <property type="match status" value="1"/>
</dbReference>
<gene>
    <name evidence="7" type="primary">nagZ</name>
    <name evidence="7" type="ORF">J1N51_02070</name>
</gene>
<evidence type="ECO:0000313" key="7">
    <source>
        <dbReference type="EMBL" id="QTH64294.1"/>
    </source>
</evidence>
<dbReference type="GO" id="GO:0009254">
    <property type="term" value="P:peptidoglycan turnover"/>
    <property type="evidence" value="ECO:0007669"/>
    <property type="project" value="TreeGrafter"/>
</dbReference>
<evidence type="ECO:0000256" key="3">
    <source>
        <dbReference type="ARBA" id="ARBA00012663"/>
    </source>
</evidence>
<dbReference type="Gene3D" id="3.20.20.300">
    <property type="entry name" value="Glycoside hydrolase, family 3, N-terminal domain"/>
    <property type="match status" value="1"/>
</dbReference>
<comment type="similarity">
    <text evidence="2">Belongs to the glycosyl hydrolase 3 family.</text>
</comment>
<dbReference type="AlphaFoldDB" id="A0A975DC90"/>
<name>A0A975DC90_9GAMM</name>
<feature type="domain" description="Glycoside hydrolase family 3 N-terminal" evidence="6">
    <location>
        <begin position="21"/>
        <end position="318"/>
    </location>
</feature>
<keyword evidence="5 7" id="KW-0326">Glycosidase</keyword>
<organism evidence="7 8">
    <name type="scientific">Psychrosphaera ytuae</name>
    <dbReference type="NCBI Taxonomy" id="2820710"/>
    <lineage>
        <taxon>Bacteria</taxon>
        <taxon>Pseudomonadati</taxon>
        <taxon>Pseudomonadota</taxon>
        <taxon>Gammaproteobacteria</taxon>
        <taxon>Alteromonadales</taxon>
        <taxon>Pseudoalteromonadaceae</taxon>
        <taxon>Psychrosphaera</taxon>
    </lineage>
</organism>
<keyword evidence="8" id="KW-1185">Reference proteome</keyword>
<dbReference type="GO" id="GO:0005975">
    <property type="term" value="P:carbohydrate metabolic process"/>
    <property type="evidence" value="ECO:0007669"/>
    <property type="project" value="InterPro"/>
</dbReference>